<name>A0A176ZYK4_9PEZI</name>
<feature type="region of interest" description="Disordered" evidence="1">
    <location>
        <begin position="260"/>
        <end position="293"/>
    </location>
</feature>
<feature type="compositionally biased region" description="Basic and acidic residues" evidence="1">
    <location>
        <begin position="117"/>
        <end position="130"/>
    </location>
</feature>
<proteinExistence type="predicted"/>
<dbReference type="Proteomes" id="UP000077154">
    <property type="component" value="Unassembled WGS sequence"/>
</dbReference>
<feature type="compositionally biased region" description="Polar residues" evidence="1">
    <location>
        <begin position="90"/>
        <end position="115"/>
    </location>
</feature>
<organism evidence="2">
    <name type="scientific">Pseudogymnoascus destructans</name>
    <dbReference type="NCBI Taxonomy" id="655981"/>
    <lineage>
        <taxon>Eukaryota</taxon>
        <taxon>Fungi</taxon>
        <taxon>Dikarya</taxon>
        <taxon>Ascomycota</taxon>
        <taxon>Pezizomycotina</taxon>
        <taxon>Leotiomycetes</taxon>
        <taxon>Thelebolales</taxon>
        <taxon>Thelebolaceae</taxon>
        <taxon>Pseudogymnoascus</taxon>
    </lineage>
</organism>
<feature type="region of interest" description="Disordered" evidence="1">
    <location>
        <begin position="32"/>
        <end position="71"/>
    </location>
</feature>
<dbReference type="InterPro" id="IPR012677">
    <property type="entry name" value="Nucleotide-bd_a/b_plait_sf"/>
</dbReference>
<accession>A0A176ZYK4</accession>
<dbReference type="VEuPathDB" id="FungiDB:GMDG_01672"/>
<dbReference type="GeneID" id="36292420"/>
<feature type="compositionally biased region" description="Polar residues" evidence="1">
    <location>
        <begin position="323"/>
        <end position="334"/>
    </location>
</feature>
<feature type="region of interest" description="Disordered" evidence="1">
    <location>
        <begin position="86"/>
        <end position="131"/>
    </location>
</feature>
<reference evidence="2" key="1">
    <citation type="submission" date="2016-03" db="EMBL/GenBank/DDBJ databases">
        <title>Updated assembly of Pseudogymnoascus destructans, the fungus causing white-nose syndrome of bats.</title>
        <authorList>
            <person name="Palmer J.M."/>
            <person name="Drees K.P."/>
            <person name="Foster J.T."/>
            <person name="Lindner D.L."/>
        </authorList>
    </citation>
    <scope>NUCLEOTIDE SEQUENCE [LARGE SCALE GENOMIC DNA]</scope>
    <source>
        <strain evidence="2">20631-21</strain>
    </source>
</reference>
<evidence type="ECO:0008006" key="3">
    <source>
        <dbReference type="Google" id="ProtNLM"/>
    </source>
</evidence>
<feature type="compositionally biased region" description="Basic and acidic residues" evidence="1">
    <location>
        <begin position="263"/>
        <end position="286"/>
    </location>
</feature>
<dbReference type="EMBL" id="KV441430">
    <property type="protein sequence ID" value="OAF54312.1"/>
    <property type="molecule type" value="Genomic_DNA"/>
</dbReference>
<evidence type="ECO:0000256" key="1">
    <source>
        <dbReference type="SAM" id="MobiDB-lite"/>
    </source>
</evidence>
<dbReference type="AlphaFoldDB" id="A0A176ZYK4"/>
<gene>
    <name evidence="2" type="ORF">VC83_09389</name>
</gene>
<protein>
    <recommendedName>
        <fullName evidence="3">Nup53p-like protein</fullName>
    </recommendedName>
</protein>
<dbReference type="OrthoDB" id="8033832at2759"/>
<dbReference type="RefSeq" id="XP_024319619.1">
    <property type="nucleotide sequence ID" value="XM_024472828.1"/>
</dbReference>
<sequence>MPPLILHNVPDDELYVGEDGIQRPYAMVFPGSETQHNTRARKPIPESGSFGRSVRRSRSKTGTPARKEDPNILVADAIFSSYVAELTRKPTPSGTSATDKSRRPSGSQPSLTQPVLQHDRNNDTDHEPNLVHHPVHRIPTEVILRGFPSAQQYAAISHYETLAGTILEDYPRDPALSQLKFKAGRGDPTALRARTLTPEERAKALSFAGGENWIKITFESEEAAEVAIEESPQTVMGFSVYAELWRGGPPTELDAVPAPGYGGKERHTLGAAAGRKDWSAAGRDRPFGSLPRNSTVSSAVRWASIPSPPSPDTSEVTLDTATISETQSTSTLTGGPQPPARSKDDDVFCRRIPTAKKMRLLPASDALLPQQSYSQKLLSSIPVISWITGDIIGSEVPRKDDGEFDWVLASFYWRLMWWLDFWLGLFGGDIAGSNKDD</sequence>
<feature type="region of interest" description="Disordered" evidence="1">
    <location>
        <begin position="323"/>
        <end position="345"/>
    </location>
</feature>
<evidence type="ECO:0000313" key="2">
    <source>
        <dbReference type="EMBL" id="OAF54312.1"/>
    </source>
</evidence>
<dbReference type="Gene3D" id="3.30.70.330">
    <property type="match status" value="1"/>
</dbReference>